<evidence type="ECO:0000256" key="2">
    <source>
        <dbReference type="ARBA" id="ARBA00004141"/>
    </source>
</evidence>
<dbReference type="OrthoDB" id="422086at2759"/>
<evidence type="ECO:0000256" key="1">
    <source>
        <dbReference type="ARBA" id="ARBA00001450"/>
    </source>
</evidence>
<name>A0A3M6TA23_POCDA</name>
<dbReference type="Proteomes" id="UP000275408">
    <property type="component" value="Unassembled WGS sequence"/>
</dbReference>
<evidence type="ECO:0000256" key="8">
    <source>
        <dbReference type="ARBA" id="ARBA00022692"/>
    </source>
</evidence>
<evidence type="ECO:0000256" key="12">
    <source>
        <dbReference type="ARBA" id="ARBA00023656"/>
    </source>
</evidence>
<dbReference type="InterPro" id="IPR007269">
    <property type="entry name" value="ICMT_MeTrfase"/>
</dbReference>
<proteinExistence type="inferred from homology"/>
<dbReference type="InterPro" id="IPR025770">
    <property type="entry name" value="PPMT_MeTrfase"/>
</dbReference>
<evidence type="ECO:0000256" key="10">
    <source>
        <dbReference type="ARBA" id="ARBA00023136"/>
    </source>
</evidence>
<comment type="caution">
    <text evidence="14">The sequence shown here is derived from an EMBL/GenBank/DDBJ whole genome shotgun (WGS) entry which is preliminary data.</text>
</comment>
<keyword evidence="10 13" id="KW-0472">Membrane</keyword>
<evidence type="ECO:0000256" key="3">
    <source>
        <dbReference type="ARBA" id="ARBA00009140"/>
    </source>
</evidence>
<keyword evidence="8 13" id="KW-0812">Transmembrane</keyword>
<comment type="function">
    <text evidence="11">Catalyzes the post-translational methylation of isoprenylated C-terminal cysteine residues.</text>
</comment>
<evidence type="ECO:0000256" key="11">
    <source>
        <dbReference type="ARBA" id="ARBA00023572"/>
    </source>
</evidence>
<keyword evidence="6" id="KW-0808">Transferase</keyword>
<dbReference type="Pfam" id="PF04140">
    <property type="entry name" value="ICMT"/>
    <property type="match status" value="1"/>
</dbReference>
<dbReference type="Gene3D" id="1.20.120.1630">
    <property type="match status" value="1"/>
</dbReference>
<keyword evidence="15" id="KW-1185">Reference proteome</keyword>
<evidence type="ECO:0000256" key="6">
    <source>
        <dbReference type="ARBA" id="ARBA00022679"/>
    </source>
</evidence>
<organism evidence="14 15">
    <name type="scientific">Pocillopora damicornis</name>
    <name type="common">Cauliflower coral</name>
    <name type="synonym">Millepora damicornis</name>
    <dbReference type="NCBI Taxonomy" id="46731"/>
    <lineage>
        <taxon>Eukaryota</taxon>
        <taxon>Metazoa</taxon>
        <taxon>Cnidaria</taxon>
        <taxon>Anthozoa</taxon>
        <taxon>Hexacorallia</taxon>
        <taxon>Scleractinia</taxon>
        <taxon>Astrocoeniina</taxon>
        <taxon>Pocilloporidae</taxon>
        <taxon>Pocillopora</taxon>
    </lineage>
</organism>
<feature type="transmembrane region" description="Helical" evidence="13">
    <location>
        <begin position="66"/>
        <end position="82"/>
    </location>
</feature>
<reference evidence="14 15" key="1">
    <citation type="journal article" date="2018" name="Sci. Rep.">
        <title>Comparative analysis of the Pocillopora damicornis genome highlights role of immune system in coral evolution.</title>
        <authorList>
            <person name="Cunning R."/>
            <person name="Bay R.A."/>
            <person name="Gillette P."/>
            <person name="Baker A.C."/>
            <person name="Traylor-Knowles N."/>
        </authorList>
    </citation>
    <scope>NUCLEOTIDE SEQUENCE [LARGE SCALE GENOMIC DNA]</scope>
    <source>
        <strain evidence="14">RSMAS</strain>
        <tissue evidence="14">Whole animal</tissue>
    </source>
</reference>
<evidence type="ECO:0000313" key="15">
    <source>
        <dbReference type="Proteomes" id="UP000275408"/>
    </source>
</evidence>
<dbReference type="EC" id="2.1.1.100" evidence="4 13"/>
<evidence type="ECO:0000256" key="9">
    <source>
        <dbReference type="ARBA" id="ARBA00022989"/>
    </source>
</evidence>
<comment type="catalytic activity">
    <reaction evidence="1 13">
        <text>[protein]-C-terminal S-[(2E,6E)-farnesyl]-L-cysteine + S-adenosyl-L-methionine = [protein]-C-terminal S-[(2E,6E)-farnesyl]-L-cysteine methyl ester + S-adenosyl-L-homocysteine</text>
        <dbReference type="Rhea" id="RHEA:21672"/>
        <dbReference type="Rhea" id="RHEA-COMP:12125"/>
        <dbReference type="Rhea" id="RHEA-COMP:12126"/>
        <dbReference type="ChEBI" id="CHEBI:57856"/>
        <dbReference type="ChEBI" id="CHEBI:59789"/>
        <dbReference type="ChEBI" id="CHEBI:90510"/>
        <dbReference type="ChEBI" id="CHEBI:90511"/>
        <dbReference type="EC" id="2.1.1.100"/>
    </reaction>
</comment>
<protein>
    <recommendedName>
        <fullName evidence="12 13">Protein-S-isoprenylcysteine O-methyltransferase</fullName>
        <ecNumber evidence="4 13">2.1.1.100</ecNumber>
    </recommendedName>
</protein>
<dbReference type="GO" id="GO:0004671">
    <property type="term" value="F:protein C-terminal S-isoprenylcysteine carboxyl O-methyltransferase activity"/>
    <property type="evidence" value="ECO:0007669"/>
    <property type="project" value="UniProtKB-EC"/>
</dbReference>
<comment type="similarity">
    <text evidence="3 13">Belongs to the class VI-like SAM-binding methyltransferase superfamily. Isoprenylcysteine carboxyl methyltransferase family.</text>
</comment>
<evidence type="ECO:0000256" key="7">
    <source>
        <dbReference type="ARBA" id="ARBA00022691"/>
    </source>
</evidence>
<keyword evidence="13" id="KW-0256">Endoplasmic reticulum</keyword>
<dbReference type="PROSITE" id="PS51564">
    <property type="entry name" value="SAM_ICMT"/>
    <property type="match status" value="1"/>
</dbReference>
<feature type="transmembrane region" description="Helical" evidence="13">
    <location>
        <begin position="212"/>
        <end position="235"/>
    </location>
</feature>
<accession>A0A3M6TA23</accession>
<keyword evidence="9 13" id="KW-1133">Transmembrane helix</keyword>
<evidence type="ECO:0000256" key="4">
    <source>
        <dbReference type="ARBA" id="ARBA00012151"/>
    </source>
</evidence>
<dbReference type="OMA" id="GMVPQVW"/>
<gene>
    <name evidence="14" type="ORF">pdam_00003375</name>
</gene>
<dbReference type="GO" id="GO:0032259">
    <property type="term" value="P:methylation"/>
    <property type="evidence" value="ECO:0007669"/>
    <property type="project" value="UniProtKB-KW"/>
</dbReference>
<comment type="subcellular location">
    <subcellularLocation>
        <location evidence="13">Endoplasmic reticulum membrane</location>
        <topology evidence="13">Multi-pass membrane protein</topology>
    </subcellularLocation>
    <subcellularLocation>
        <location evidence="2">Membrane</location>
        <topology evidence="2">Multi-pass membrane protein</topology>
    </subcellularLocation>
</comment>
<evidence type="ECO:0000256" key="5">
    <source>
        <dbReference type="ARBA" id="ARBA00022603"/>
    </source>
</evidence>
<dbReference type="PANTHER" id="PTHR12714">
    <property type="entry name" value="PROTEIN-S ISOPRENYLCYSTEINE O-METHYLTRANSFERASE"/>
    <property type="match status" value="1"/>
</dbReference>
<dbReference type="EMBL" id="RCHS01004038">
    <property type="protein sequence ID" value="RMX38237.1"/>
    <property type="molecule type" value="Genomic_DNA"/>
</dbReference>
<dbReference type="PANTHER" id="PTHR12714:SF9">
    <property type="entry name" value="PROTEIN-S-ISOPRENYLCYSTEINE O-METHYLTRANSFERASE"/>
    <property type="match status" value="1"/>
</dbReference>
<evidence type="ECO:0000256" key="13">
    <source>
        <dbReference type="RuleBase" id="RU362022"/>
    </source>
</evidence>
<dbReference type="STRING" id="46731.A0A3M6TA23"/>
<feature type="transmembrane region" description="Helical" evidence="13">
    <location>
        <begin position="12"/>
        <end position="31"/>
    </location>
</feature>
<feature type="transmembrane region" description="Helical" evidence="13">
    <location>
        <begin position="37"/>
        <end position="59"/>
    </location>
</feature>
<sequence>MSVLNTLILEGKVALSYFIACTLLVLTLFQSCSLTEIWSIATRGIILGLTMCATCFVPYSSVAKRAALLGIIFGIAILLSLGETFWKYFGWYLASLSFFHLSEYVMVACYSPDKLSVDSFLLNHSPEYQIAAVASWIEFGVELWLFPSMKNMFVASSMGLLCMIGGETLRKLAMITAESNFTHIIQTRKEKSHVLVTRGIYSLCRHPGYAGWFWWSLGTQLTLCNPICLIGYIWASWRFFNERVYDEEITLIDFFGEEYLAYQKKVTSVGVPFVKGFEYNVEMVKNS</sequence>
<dbReference type="AlphaFoldDB" id="A0A3M6TA23"/>
<dbReference type="GO" id="GO:0005789">
    <property type="term" value="C:endoplasmic reticulum membrane"/>
    <property type="evidence" value="ECO:0007669"/>
    <property type="project" value="UniProtKB-SubCell"/>
</dbReference>
<evidence type="ECO:0000313" key="14">
    <source>
        <dbReference type="EMBL" id="RMX38237.1"/>
    </source>
</evidence>
<keyword evidence="5 13" id="KW-0489">Methyltransferase</keyword>
<keyword evidence="7 13" id="KW-0949">S-adenosyl-L-methionine</keyword>